<dbReference type="Proteomes" id="UP000475862">
    <property type="component" value="Unassembled WGS sequence"/>
</dbReference>
<evidence type="ECO:0000313" key="2">
    <source>
        <dbReference type="Proteomes" id="UP000475862"/>
    </source>
</evidence>
<organism evidence="1 2">
    <name type="scientific">Aphis glycines</name>
    <name type="common">Soybean aphid</name>
    <dbReference type="NCBI Taxonomy" id="307491"/>
    <lineage>
        <taxon>Eukaryota</taxon>
        <taxon>Metazoa</taxon>
        <taxon>Ecdysozoa</taxon>
        <taxon>Arthropoda</taxon>
        <taxon>Hexapoda</taxon>
        <taxon>Insecta</taxon>
        <taxon>Pterygota</taxon>
        <taxon>Neoptera</taxon>
        <taxon>Paraneoptera</taxon>
        <taxon>Hemiptera</taxon>
        <taxon>Sternorrhyncha</taxon>
        <taxon>Aphidomorpha</taxon>
        <taxon>Aphidoidea</taxon>
        <taxon>Aphididae</taxon>
        <taxon>Aphidini</taxon>
        <taxon>Aphis</taxon>
        <taxon>Aphis</taxon>
    </lineage>
</organism>
<accession>A0A6G0T198</accession>
<dbReference type="AlphaFoldDB" id="A0A6G0T198"/>
<protein>
    <submittedName>
        <fullName evidence="1">Uncharacterized protein</fullName>
    </submittedName>
</protein>
<keyword evidence="2" id="KW-1185">Reference proteome</keyword>
<gene>
    <name evidence="1" type="ORF">AGLY_015398</name>
</gene>
<name>A0A6G0T198_APHGL</name>
<proteinExistence type="predicted"/>
<reference evidence="1 2" key="1">
    <citation type="submission" date="2019-08" db="EMBL/GenBank/DDBJ databases">
        <title>The genome of the soybean aphid Biotype 1, its phylome, world population structure and adaptation to the North American continent.</title>
        <authorList>
            <person name="Giordano R."/>
            <person name="Donthu R.K."/>
            <person name="Hernandez A.G."/>
            <person name="Wright C.L."/>
            <person name="Zimin A.V."/>
        </authorList>
    </citation>
    <scope>NUCLEOTIDE SEQUENCE [LARGE SCALE GENOMIC DNA]</scope>
    <source>
        <tissue evidence="1">Whole aphids</tissue>
    </source>
</reference>
<evidence type="ECO:0000313" key="1">
    <source>
        <dbReference type="EMBL" id="KAE9524359.1"/>
    </source>
</evidence>
<comment type="caution">
    <text evidence="1">The sequence shown here is derived from an EMBL/GenBank/DDBJ whole genome shotgun (WGS) entry which is preliminary data.</text>
</comment>
<dbReference type="EMBL" id="VYZN01000070">
    <property type="protein sequence ID" value="KAE9524359.1"/>
    <property type="molecule type" value="Genomic_DNA"/>
</dbReference>
<sequence length="292" mass="34551">MNGRALKCSTTLILKQQNCFGNVIQLIIVNIESSQIKTLNEIIYHMSLWYSIMVYELNEKMINDSVIKKKENVNHLNETVVIIIRGQMFVTLCMDMNDLSTFWSFETLLRLCCLDQPSGLFSLWFLIHDFFYNYGILLEKFNKNIKNVKKYFNLLKYNKKNSASGYRSAIFEEKFMENLVPNFQNLVIKEKIFMIFQLQNYLQIFAFSTDFIPLTLTFGENFKGAEVKNRSIFTAPNVVDRHKKKKKHTSFFKKNRFLYDCNSKTNHCKYLKFSPHVYINVINTYMAKFVSN</sequence>